<dbReference type="AlphaFoldDB" id="A0A246BSU7"/>
<keyword evidence="1 3" id="KW-0820">tRNA-binding</keyword>
<evidence type="ECO:0000313" key="5">
    <source>
        <dbReference type="EMBL" id="OWL98757.1"/>
    </source>
</evidence>
<dbReference type="Pfam" id="PF01588">
    <property type="entry name" value="tRNA_bind"/>
    <property type="match status" value="1"/>
</dbReference>
<name>A0A246BSU7_9DEIO</name>
<dbReference type="RefSeq" id="WP_088246793.1">
    <property type="nucleotide sequence ID" value="NZ_BNAM01000024.1"/>
</dbReference>
<dbReference type="InterPro" id="IPR012340">
    <property type="entry name" value="NA-bd_OB-fold"/>
</dbReference>
<protein>
    <submittedName>
        <fullName evidence="5">tRNA-binding protein</fullName>
    </submittedName>
</protein>
<keyword evidence="6" id="KW-1185">Reference proteome</keyword>
<evidence type="ECO:0000256" key="1">
    <source>
        <dbReference type="ARBA" id="ARBA00022555"/>
    </source>
</evidence>
<dbReference type="EMBL" id="NHMK01000005">
    <property type="protein sequence ID" value="OWL98757.1"/>
    <property type="molecule type" value="Genomic_DNA"/>
</dbReference>
<evidence type="ECO:0000259" key="4">
    <source>
        <dbReference type="PROSITE" id="PS50886"/>
    </source>
</evidence>
<dbReference type="Proteomes" id="UP000197208">
    <property type="component" value="Unassembled WGS sequence"/>
</dbReference>
<dbReference type="Gene3D" id="2.40.50.140">
    <property type="entry name" value="Nucleic acid-binding proteins"/>
    <property type="match status" value="1"/>
</dbReference>
<keyword evidence="2 3" id="KW-0694">RNA-binding</keyword>
<evidence type="ECO:0000313" key="6">
    <source>
        <dbReference type="Proteomes" id="UP000197208"/>
    </source>
</evidence>
<organism evidence="5 6">
    <name type="scientific">Deinococcus indicus</name>
    <dbReference type="NCBI Taxonomy" id="223556"/>
    <lineage>
        <taxon>Bacteria</taxon>
        <taxon>Thermotogati</taxon>
        <taxon>Deinococcota</taxon>
        <taxon>Deinococci</taxon>
        <taxon>Deinococcales</taxon>
        <taxon>Deinococcaceae</taxon>
        <taxon>Deinococcus</taxon>
    </lineage>
</organism>
<dbReference type="SUPFAM" id="SSF50249">
    <property type="entry name" value="Nucleic acid-binding proteins"/>
    <property type="match status" value="1"/>
</dbReference>
<dbReference type="OrthoDB" id="9794564at2"/>
<feature type="domain" description="TRNA-binding" evidence="4">
    <location>
        <begin position="14"/>
        <end position="119"/>
    </location>
</feature>
<dbReference type="InterPro" id="IPR002547">
    <property type="entry name" value="tRNA-bd_dom"/>
</dbReference>
<accession>A0A246BSU7</accession>
<evidence type="ECO:0000256" key="2">
    <source>
        <dbReference type="ARBA" id="ARBA00022884"/>
    </source>
</evidence>
<sequence length="119" mass="12569">MATPLKDTVTPADTLDRLDIRLGRVLSAEPAPGTPKPAYRLSVDFGRYGVRTSVGRFTGHTPEELIGTQVLGVLNFEPRPVGDAVSDVLILGVQFTGAPSGDATPLIPAREAKLGSKVF</sequence>
<dbReference type="GO" id="GO:0000049">
    <property type="term" value="F:tRNA binding"/>
    <property type="evidence" value="ECO:0007669"/>
    <property type="project" value="UniProtKB-UniRule"/>
</dbReference>
<reference evidence="5 6" key="1">
    <citation type="submission" date="2017-05" db="EMBL/GenBank/DDBJ databases">
        <title>De novo genome assembly of Deniococcus indicus strain DR1.</title>
        <authorList>
            <person name="Chauhan D."/>
            <person name="Yennamalli R.M."/>
            <person name="Priyadarshini R."/>
        </authorList>
    </citation>
    <scope>NUCLEOTIDE SEQUENCE [LARGE SCALE GENOMIC DNA]</scope>
    <source>
        <strain evidence="5 6">DR1</strain>
    </source>
</reference>
<evidence type="ECO:0000256" key="3">
    <source>
        <dbReference type="PROSITE-ProRule" id="PRU00209"/>
    </source>
</evidence>
<gene>
    <name evidence="5" type="ORF">CBQ26_01245</name>
</gene>
<comment type="caution">
    <text evidence="5">The sequence shown here is derived from an EMBL/GenBank/DDBJ whole genome shotgun (WGS) entry which is preliminary data.</text>
</comment>
<dbReference type="PROSITE" id="PS50886">
    <property type="entry name" value="TRBD"/>
    <property type="match status" value="1"/>
</dbReference>
<proteinExistence type="predicted"/>